<evidence type="ECO:0000256" key="1">
    <source>
        <dbReference type="ARBA" id="ARBA00004496"/>
    </source>
</evidence>
<evidence type="ECO:0000256" key="4">
    <source>
        <dbReference type="SAM" id="MobiDB-lite"/>
    </source>
</evidence>
<feature type="region of interest" description="Disordered" evidence="4">
    <location>
        <begin position="30"/>
        <end position="49"/>
    </location>
</feature>
<sequence length="126" mass="14667">MSEDAKELTETLSRREHLAEQVLINKQAVIDNDRQRNRNREGLNQIKKSEDKKMWMHIGDMFIKLPTPTVKQVIEKEQNELTDSIEEARRTMKIKARELEKIEGTNNLAGFDLGAISSQELYNINK</sequence>
<comment type="caution">
    <text evidence="5">The sequence shown here is derived from an EMBL/GenBank/DDBJ whole genome shotgun (WGS) entry which is preliminary data.</text>
</comment>
<dbReference type="Gene3D" id="1.10.287.370">
    <property type="match status" value="1"/>
</dbReference>
<dbReference type="GO" id="GO:0005737">
    <property type="term" value="C:cytoplasm"/>
    <property type="evidence" value="ECO:0007669"/>
    <property type="project" value="UniProtKB-SubCell"/>
</dbReference>
<keyword evidence="3" id="KW-0143">Chaperone</keyword>
<dbReference type="OMA" id="DEKAMVC"/>
<protein>
    <submittedName>
        <fullName evidence="5">Uncharacterized protein</fullName>
    </submittedName>
</protein>
<keyword evidence="6" id="KW-1185">Reference proteome</keyword>
<evidence type="ECO:0000256" key="3">
    <source>
        <dbReference type="ARBA" id="ARBA00023186"/>
    </source>
</evidence>
<dbReference type="CDD" id="cd22860">
    <property type="entry name" value="PDRG1"/>
    <property type="match status" value="1"/>
</dbReference>
<dbReference type="InterPro" id="IPR030482">
    <property type="entry name" value="PDRG1"/>
</dbReference>
<keyword evidence="2" id="KW-0963">Cytoplasm</keyword>
<proteinExistence type="predicted"/>
<dbReference type="Proteomes" id="UP000242180">
    <property type="component" value="Unassembled WGS sequence"/>
</dbReference>
<dbReference type="STRING" id="13706.A0A1X2HUI0"/>
<evidence type="ECO:0000313" key="6">
    <source>
        <dbReference type="Proteomes" id="UP000242180"/>
    </source>
</evidence>
<organism evidence="5 6">
    <name type="scientific">Syncephalastrum racemosum</name>
    <name type="common">Filamentous fungus</name>
    <dbReference type="NCBI Taxonomy" id="13706"/>
    <lineage>
        <taxon>Eukaryota</taxon>
        <taxon>Fungi</taxon>
        <taxon>Fungi incertae sedis</taxon>
        <taxon>Mucoromycota</taxon>
        <taxon>Mucoromycotina</taxon>
        <taxon>Mucoromycetes</taxon>
        <taxon>Mucorales</taxon>
        <taxon>Syncephalastraceae</taxon>
        <taxon>Syncephalastrum</taxon>
    </lineage>
</organism>
<dbReference type="SUPFAM" id="SSF46579">
    <property type="entry name" value="Prefoldin"/>
    <property type="match status" value="1"/>
</dbReference>
<reference evidence="5 6" key="1">
    <citation type="submission" date="2016-07" db="EMBL/GenBank/DDBJ databases">
        <title>Pervasive Adenine N6-methylation of Active Genes in Fungi.</title>
        <authorList>
            <consortium name="DOE Joint Genome Institute"/>
            <person name="Mondo S.J."/>
            <person name="Dannebaum R.O."/>
            <person name="Kuo R.C."/>
            <person name="Labutti K."/>
            <person name="Haridas S."/>
            <person name="Kuo A."/>
            <person name="Salamov A."/>
            <person name="Ahrendt S.R."/>
            <person name="Lipzen A."/>
            <person name="Sullivan W."/>
            <person name="Andreopoulos W.B."/>
            <person name="Clum A."/>
            <person name="Lindquist E."/>
            <person name="Daum C."/>
            <person name="Ramamoorthy G.K."/>
            <person name="Gryganskyi A."/>
            <person name="Culley D."/>
            <person name="Magnuson J.K."/>
            <person name="James T.Y."/>
            <person name="O'Malley M.A."/>
            <person name="Stajich J.E."/>
            <person name="Spatafora J.W."/>
            <person name="Visel A."/>
            <person name="Grigoriev I.V."/>
        </authorList>
    </citation>
    <scope>NUCLEOTIDE SEQUENCE [LARGE SCALE GENOMIC DNA]</scope>
    <source>
        <strain evidence="5 6">NRRL 2496</strain>
    </source>
</reference>
<feature type="compositionally biased region" description="Basic and acidic residues" evidence="4">
    <location>
        <begin position="31"/>
        <end position="49"/>
    </location>
</feature>
<name>A0A1X2HUI0_SYNRA</name>
<dbReference type="EMBL" id="MCGN01000001">
    <property type="protein sequence ID" value="ORZ03262.1"/>
    <property type="molecule type" value="Genomic_DNA"/>
</dbReference>
<evidence type="ECO:0000256" key="2">
    <source>
        <dbReference type="ARBA" id="ARBA00022490"/>
    </source>
</evidence>
<dbReference type="PANTHER" id="PTHR21162:SF0">
    <property type="entry name" value="P53 AND DNA DAMAGE-REGULATED PROTEIN 1"/>
    <property type="match status" value="1"/>
</dbReference>
<comment type="subcellular location">
    <subcellularLocation>
        <location evidence="1">Cytoplasm</location>
    </subcellularLocation>
</comment>
<accession>A0A1X2HUI0</accession>
<dbReference type="OrthoDB" id="20282at2759"/>
<dbReference type="InParanoid" id="A0A1X2HUI0"/>
<gene>
    <name evidence="5" type="ORF">BCR43DRAFT_483023</name>
</gene>
<evidence type="ECO:0000313" key="5">
    <source>
        <dbReference type="EMBL" id="ORZ03262.1"/>
    </source>
</evidence>
<dbReference type="InterPro" id="IPR009053">
    <property type="entry name" value="Prefoldin"/>
</dbReference>
<dbReference type="PANTHER" id="PTHR21162">
    <property type="entry name" value="P53 AND DNA DAMAGE-REGULATED PROTEIN"/>
    <property type="match status" value="1"/>
</dbReference>
<dbReference type="AlphaFoldDB" id="A0A1X2HUI0"/>